<evidence type="ECO:0000313" key="2">
    <source>
        <dbReference type="Proteomes" id="UP000008311"/>
    </source>
</evidence>
<dbReference type="eggNOG" id="ENOG502S4S2">
    <property type="taxonomic scope" value="Eukaryota"/>
</dbReference>
<keyword evidence="2" id="KW-1185">Reference proteome</keyword>
<dbReference type="Proteomes" id="UP000008311">
    <property type="component" value="Unassembled WGS sequence"/>
</dbReference>
<dbReference type="PANTHER" id="PTHR33735:SF10">
    <property type="entry name" value="EXPRESSED PROTEIN"/>
    <property type="match status" value="1"/>
</dbReference>
<dbReference type="KEGG" id="rcu:8266813"/>
<dbReference type="PANTHER" id="PTHR33735">
    <property type="entry name" value="EXPRESSED PROTEIN"/>
    <property type="match status" value="1"/>
</dbReference>
<reference evidence="2" key="1">
    <citation type="journal article" date="2010" name="Nat. Biotechnol.">
        <title>Draft genome sequence of the oilseed species Ricinus communis.</title>
        <authorList>
            <person name="Chan A.P."/>
            <person name="Crabtree J."/>
            <person name="Zhao Q."/>
            <person name="Lorenzi H."/>
            <person name="Orvis J."/>
            <person name="Puiu D."/>
            <person name="Melake-Berhan A."/>
            <person name="Jones K.M."/>
            <person name="Redman J."/>
            <person name="Chen G."/>
            <person name="Cahoon E.B."/>
            <person name="Gedil M."/>
            <person name="Stanke M."/>
            <person name="Haas B.J."/>
            <person name="Wortman J.R."/>
            <person name="Fraser-Liggett C.M."/>
            <person name="Ravel J."/>
            <person name="Rabinowicz P.D."/>
        </authorList>
    </citation>
    <scope>NUCLEOTIDE SEQUENCE [LARGE SCALE GENOMIC DNA]</scope>
    <source>
        <strain evidence="2">cv. Hale</strain>
    </source>
</reference>
<dbReference type="OrthoDB" id="783687at2759"/>
<dbReference type="AlphaFoldDB" id="B9S9D1"/>
<dbReference type="InParanoid" id="B9S9D1"/>
<name>B9S9D1_RICCO</name>
<dbReference type="EMBL" id="EQ973897">
    <property type="protein sequence ID" value="EEF39687.1"/>
    <property type="molecule type" value="Genomic_DNA"/>
</dbReference>
<dbReference type="FunCoup" id="B9S9D1">
    <property type="interactions" value="250"/>
</dbReference>
<protein>
    <submittedName>
        <fullName evidence="1">Uncharacterized protein</fullName>
    </submittedName>
</protein>
<evidence type="ECO:0000313" key="1">
    <source>
        <dbReference type="EMBL" id="EEF39687.1"/>
    </source>
</evidence>
<dbReference type="STRING" id="3988.B9S9D1"/>
<sequence>MPTRGSWGSYSVRSFLELVYRYRFRSNNVSLRHGSCSSSKLANSIGYGHPMNQELQMFTANGGTWKNHDAKKLKVIKDDMVRPSVPDPPRFNFPTWAKWVLGSILSLFLPFWKQKWEKLKMIEGQAEIVLEEVETVAAVVGKAAMAAEKFSAEEAEKLPDNGKLKKAALLVEGISKATAHDAQLTKDFIHKVDNLKHDLDDLETMVEPAIEKLIHHKSQVK</sequence>
<accession>B9S9D1</accession>
<gene>
    <name evidence="1" type="ORF">RCOM_0883980</name>
</gene>
<proteinExistence type="predicted"/>
<organism evidence="1 2">
    <name type="scientific">Ricinus communis</name>
    <name type="common">Castor bean</name>
    <dbReference type="NCBI Taxonomy" id="3988"/>
    <lineage>
        <taxon>Eukaryota</taxon>
        <taxon>Viridiplantae</taxon>
        <taxon>Streptophyta</taxon>
        <taxon>Embryophyta</taxon>
        <taxon>Tracheophyta</taxon>
        <taxon>Spermatophyta</taxon>
        <taxon>Magnoliopsida</taxon>
        <taxon>eudicotyledons</taxon>
        <taxon>Gunneridae</taxon>
        <taxon>Pentapetalae</taxon>
        <taxon>rosids</taxon>
        <taxon>fabids</taxon>
        <taxon>Malpighiales</taxon>
        <taxon>Euphorbiaceae</taxon>
        <taxon>Acalyphoideae</taxon>
        <taxon>Acalypheae</taxon>
        <taxon>Ricinus</taxon>
    </lineage>
</organism>